<dbReference type="FunFam" id="3.30.310.10:FF:000002">
    <property type="entry name" value="TATA-box-binding protein 2"/>
    <property type="match status" value="1"/>
</dbReference>
<sequence>MEEEKYLELYLDRCAAQDDLAPPVSPLFSPVVPYDVYVPNPSTPHTAFNSHLGEVKETAGDFSSVDLSFLPDELTHENKEQTVVKSRRETEENCKAQGQPNRLPLSSEEDIGLGLADSSLSNSHSHLHPDGADSALPPPEKPNSDASPLASIALMTSMSPVSESSGIVPQLQNIVSTVNLACKLDLKKIALHAKNAEYNPKRFAAVIMRIREPRTTALIFSSGKMVCTGAKSEEQSRLAARKYARVVQKLGFPARFLDFKIQNMVGSCDVRFPIRLEALVLTHRQFSSYEPELFPGLIYRMVKPRIVLLIFVSGKVVLTGAKERAEIYEAFENIYPILKGFKKA</sequence>
<protein>
    <submittedName>
        <fullName evidence="2">TATA box-binding protein-like 2</fullName>
    </submittedName>
</protein>
<dbReference type="InterPro" id="IPR000814">
    <property type="entry name" value="TBP"/>
</dbReference>
<evidence type="ECO:0000313" key="2">
    <source>
        <dbReference type="RefSeq" id="XP_020038331.2"/>
    </source>
</evidence>
<proteinExistence type="inferred from homology"/>
<dbReference type="GO" id="GO:0005634">
    <property type="term" value="C:nucleus"/>
    <property type="evidence" value="ECO:0007669"/>
    <property type="project" value="UniProtKB-SubCell"/>
</dbReference>
<dbReference type="InterPro" id="IPR012295">
    <property type="entry name" value="TBP_dom_sf"/>
</dbReference>
<name>A0A8B7W2F6_CASCN</name>
<dbReference type="PRINTS" id="PR00686">
    <property type="entry name" value="TIFACTORIID"/>
</dbReference>
<dbReference type="HAMAP" id="MF_00408">
    <property type="entry name" value="TATA_bind_prot_arch"/>
    <property type="match status" value="1"/>
</dbReference>
<dbReference type="CDD" id="cd04516">
    <property type="entry name" value="TBP_eukaryotes"/>
    <property type="match status" value="1"/>
</dbReference>
<organism evidence="2">
    <name type="scientific">Castor canadensis</name>
    <name type="common">American beaver</name>
    <dbReference type="NCBI Taxonomy" id="51338"/>
    <lineage>
        <taxon>Eukaryota</taxon>
        <taxon>Metazoa</taxon>
        <taxon>Chordata</taxon>
        <taxon>Craniata</taxon>
        <taxon>Vertebrata</taxon>
        <taxon>Euteleostomi</taxon>
        <taxon>Mammalia</taxon>
        <taxon>Eutheria</taxon>
        <taxon>Euarchontoglires</taxon>
        <taxon>Glires</taxon>
        <taxon>Rodentia</taxon>
        <taxon>Castorimorpha</taxon>
        <taxon>Castoridae</taxon>
        <taxon>Castor</taxon>
    </lineage>
</organism>
<keyword evidence="1" id="KW-1185">Reference proteome</keyword>
<dbReference type="Proteomes" id="UP001732720">
    <property type="component" value="Chromosome 3"/>
</dbReference>
<dbReference type="KEGG" id="ccan:109698475"/>
<reference evidence="2" key="1">
    <citation type="submission" date="2025-08" db="UniProtKB">
        <authorList>
            <consortium name="RefSeq"/>
        </authorList>
    </citation>
    <scope>IDENTIFICATION</scope>
</reference>
<dbReference type="PROSITE" id="PS00351">
    <property type="entry name" value="TFIID"/>
    <property type="match status" value="1"/>
</dbReference>
<dbReference type="CTD" id="387332"/>
<dbReference type="Pfam" id="PF00352">
    <property type="entry name" value="TBP"/>
    <property type="match status" value="2"/>
</dbReference>
<dbReference type="GO" id="GO:0003677">
    <property type="term" value="F:DNA binding"/>
    <property type="evidence" value="ECO:0007669"/>
    <property type="project" value="UniProtKB-KW"/>
</dbReference>
<dbReference type="PANTHER" id="PTHR10126">
    <property type="entry name" value="TATA-BOX BINDING PROTEIN"/>
    <property type="match status" value="1"/>
</dbReference>
<dbReference type="GO" id="GO:0006352">
    <property type="term" value="P:DNA-templated transcription initiation"/>
    <property type="evidence" value="ECO:0007669"/>
    <property type="project" value="InterPro"/>
</dbReference>
<dbReference type="Gene3D" id="3.30.310.10">
    <property type="entry name" value="TATA-Binding Protein"/>
    <property type="match status" value="2"/>
</dbReference>
<dbReference type="InterPro" id="IPR030491">
    <property type="entry name" value="TBP_CS"/>
</dbReference>
<dbReference type="RefSeq" id="XP_020038331.2">
    <property type="nucleotide sequence ID" value="XM_020182742.2"/>
</dbReference>
<dbReference type="InterPro" id="IPR033710">
    <property type="entry name" value="TBP_eukaryotic"/>
</dbReference>
<dbReference type="SUPFAM" id="SSF55945">
    <property type="entry name" value="TATA-box binding protein-like"/>
    <property type="match status" value="2"/>
</dbReference>
<evidence type="ECO:0000313" key="1">
    <source>
        <dbReference type="Proteomes" id="UP001732720"/>
    </source>
</evidence>
<accession>A0A8B7W2F6</accession>
<gene>
    <name evidence="2" type="primary">Tbpl2</name>
</gene>
<dbReference type="FunFam" id="3.30.310.10:FF:000001">
    <property type="entry name" value="TATA-box-binding protein 2"/>
    <property type="match status" value="1"/>
</dbReference>
<dbReference type="OrthoDB" id="2127950at2759"/>